<gene>
    <name evidence="7" type="ORF">HMPREF3213_03179</name>
</gene>
<feature type="transmembrane region" description="Helical" evidence="6">
    <location>
        <begin position="424"/>
        <end position="446"/>
    </location>
</feature>
<dbReference type="GO" id="GO:0005886">
    <property type="term" value="C:plasma membrane"/>
    <property type="evidence" value="ECO:0007669"/>
    <property type="project" value="UniProtKB-SubCell"/>
</dbReference>
<feature type="transmembrane region" description="Helical" evidence="6">
    <location>
        <begin position="109"/>
        <end position="131"/>
    </location>
</feature>
<accession>A0A133KE98</accession>
<feature type="transmembrane region" description="Helical" evidence="6">
    <location>
        <begin position="173"/>
        <end position="190"/>
    </location>
</feature>
<feature type="transmembrane region" description="Helical" evidence="6">
    <location>
        <begin position="27"/>
        <end position="48"/>
    </location>
</feature>
<proteinExistence type="predicted"/>
<evidence type="ECO:0000313" key="8">
    <source>
        <dbReference type="Proteomes" id="UP000070376"/>
    </source>
</evidence>
<feature type="transmembrane region" description="Helical" evidence="6">
    <location>
        <begin position="401"/>
        <end position="418"/>
    </location>
</feature>
<dbReference type="EMBL" id="LRPN01000162">
    <property type="protein sequence ID" value="KWZ77827.1"/>
    <property type="molecule type" value="Genomic_DNA"/>
</dbReference>
<name>A0A133KE98_HEYCO</name>
<evidence type="ECO:0000256" key="3">
    <source>
        <dbReference type="ARBA" id="ARBA00022692"/>
    </source>
</evidence>
<evidence type="ECO:0000313" key="7">
    <source>
        <dbReference type="EMBL" id="KWZ77827.1"/>
    </source>
</evidence>
<dbReference type="InterPro" id="IPR024923">
    <property type="entry name" value="PG_synth_SpoVB"/>
</dbReference>
<feature type="transmembrane region" description="Helical" evidence="6">
    <location>
        <begin position="289"/>
        <end position="314"/>
    </location>
</feature>
<evidence type="ECO:0000256" key="4">
    <source>
        <dbReference type="ARBA" id="ARBA00022989"/>
    </source>
</evidence>
<comment type="subcellular location">
    <subcellularLocation>
        <location evidence="1">Cell membrane</location>
        <topology evidence="1">Multi-pass membrane protein</topology>
    </subcellularLocation>
</comment>
<dbReference type="PANTHER" id="PTHR30250">
    <property type="entry name" value="PST FAMILY PREDICTED COLANIC ACID TRANSPORTER"/>
    <property type="match status" value="1"/>
</dbReference>
<dbReference type="Pfam" id="PF01943">
    <property type="entry name" value="Polysacc_synt"/>
    <property type="match status" value="1"/>
</dbReference>
<keyword evidence="2" id="KW-1003">Cell membrane</keyword>
<dbReference type="InterPro" id="IPR002797">
    <property type="entry name" value="Polysacc_synth"/>
</dbReference>
<organism evidence="7 8">
    <name type="scientific">Heyndrickxia coagulans</name>
    <name type="common">Weizmannia coagulans</name>
    <dbReference type="NCBI Taxonomy" id="1398"/>
    <lineage>
        <taxon>Bacteria</taxon>
        <taxon>Bacillati</taxon>
        <taxon>Bacillota</taxon>
        <taxon>Bacilli</taxon>
        <taxon>Bacillales</taxon>
        <taxon>Bacillaceae</taxon>
        <taxon>Heyndrickxia</taxon>
    </lineage>
</organism>
<comment type="caution">
    <text evidence="7">The sequence shown here is derived from an EMBL/GenBank/DDBJ whole genome shotgun (WGS) entry which is preliminary data.</text>
</comment>
<keyword evidence="5 6" id="KW-0472">Membrane</keyword>
<dbReference type="CDD" id="cd13124">
    <property type="entry name" value="MATE_SpoVB_like"/>
    <property type="match status" value="1"/>
</dbReference>
<dbReference type="AlphaFoldDB" id="A0A133KE98"/>
<evidence type="ECO:0000256" key="6">
    <source>
        <dbReference type="SAM" id="Phobius"/>
    </source>
</evidence>
<reference evidence="8" key="1">
    <citation type="submission" date="2016-01" db="EMBL/GenBank/DDBJ databases">
        <authorList>
            <person name="Mitreva M."/>
            <person name="Pepin K.H."/>
            <person name="Mihindukulasuriya K.A."/>
            <person name="Fulton R."/>
            <person name="Fronick C."/>
            <person name="O'Laughlin M."/>
            <person name="Miner T."/>
            <person name="Herter B."/>
            <person name="Rosa B.A."/>
            <person name="Cordes M."/>
            <person name="Tomlinson C."/>
            <person name="Wollam A."/>
            <person name="Palsikar V.B."/>
            <person name="Mardis E.R."/>
            <person name="Wilson R.K."/>
        </authorList>
    </citation>
    <scope>NUCLEOTIDE SEQUENCE [LARGE SCALE GENOMIC DNA]</scope>
    <source>
        <strain evidence="8">GED7749B</strain>
    </source>
</reference>
<keyword evidence="3 6" id="KW-0812">Transmembrane</keyword>
<dbReference type="PATRIC" id="fig|1398.22.peg.3181"/>
<evidence type="ECO:0000256" key="5">
    <source>
        <dbReference type="ARBA" id="ARBA00023136"/>
    </source>
</evidence>
<keyword evidence="4 6" id="KW-1133">Transmembrane helix</keyword>
<feature type="transmembrane region" description="Helical" evidence="6">
    <location>
        <begin position="137"/>
        <end position="161"/>
    </location>
</feature>
<dbReference type="Proteomes" id="UP000070376">
    <property type="component" value="Unassembled WGS sequence"/>
</dbReference>
<protein>
    <submittedName>
        <fullName evidence="7">Polysaccharide biosynthesis protein</fullName>
    </submittedName>
</protein>
<feature type="transmembrane region" description="Helical" evidence="6">
    <location>
        <begin position="374"/>
        <end position="394"/>
    </location>
</feature>
<feature type="transmembrane region" description="Helical" evidence="6">
    <location>
        <begin position="68"/>
        <end position="88"/>
    </location>
</feature>
<dbReference type="PANTHER" id="PTHR30250:SF24">
    <property type="entry name" value="STAGE V SPORULATION PROTEIN B"/>
    <property type="match status" value="1"/>
</dbReference>
<feature type="transmembrane region" description="Helical" evidence="6">
    <location>
        <begin position="196"/>
        <end position="222"/>
    </location>
</feature>
<sequence length="466" mass="52833">MILQACLISFIIEKVFLDKEKRKNMAVFFKGAFMLIGVAFIGECIEFLTNMVLANELGAHGMGLYMSILPAIFLIVTIASMELPISISKFVAEKEEKYHRDMLRFTIRLASLFVLLLMAAVALLLPALPIFHHYHPYLRWLIIALIPMIAFSSIARGYFMGVQQMGKIAAANFLRKMMQLILLVLLFHWMEFDVQMSIFIAICTLVGSDLIVLLYLFHMFVLQMRTLKKKEQAPMGGKEIRRSLLSVSLSTTGMRVFHAVTNAIEPFFIKWVLLKSGMTEGMANEHFGLVAGVAFTIGFFPAFIAHSLSTVLIPTVSEAYAKRDGIKLQKLLQQVMMMTFLYGLPAVIVIQVFSVPLTTLFSHSAAAAVYVRLLWPYFLFHYFVIPMQAFLIGLGLVRDALAHFIWSTMVTYCLIYYLGSNPQYQMAGVIIAMNTGTLLIMMMHYLTICKKIEISLILRKSMKHTF</sequence>
<dbReference type="InterPro" id="IPR050833">
    <property type="entry name" value="Poly_Biosynth_Transport"/>
</dbReference>
<evidence type="ECO:0000256" key="2">
    <source>
        <dbReference type="ARBA" id="ARBA00022475"/>
    </source>
</evidence>
<evidence type="ECO:0000256" key="1">
    <source>
        <dbReference type="ARBA" id="ARBA00004651"/>
    </source>
</evidence>
<feature type="transmembrane region" description="Helical" evidence="6">
    <location>
        <begin position="335"/>
        <end position="354"/>
    </location>
</feature>